<evidence type="ECO:0000313" key="8">
    <source>
        <dbReference type="Proteomes" id="UP000669133"/>
    </source>
</evidence>
<feature type="region of interest" description="Disordered" evidence="5">
    <location>
        <begin position="247"/>
        <end position="313"/>
    </location>
</feature>
<feature type="compositionally biased region" description="Basic and acidic residues" evidence="5">
    <location>
        <begin position="274"/>
        <end position="290"/>
    </location>
</feature>
<dbReference type="GO" id="GO:0005634">
    <property type="term" value="C:nucleus"/>
    <property type="evidence" value="ECO:0007669"/>
    <property type="project" value="UniProtKB-SubCell"/>
</dbReference>
<feature type="compositionally biased region" description="Polar residues" evidence="5">
    <location>
        <begin position="291"/>
        <end position="304"/>
    </location>
</feature>
<keyword evidence="8" id="KW-1185">Reference proteome</keyword>
<feature type="DNA-binding region" description="HMG box" evidence="4">
    <location>
        <begin position="168"/>
        <end position="239"/>
    </location>
</feature>
<evidence type="ECO:0000256" key="2">
    <source>
        <dbReference type="ARBA" id="ARBA00023125"/>
    </source>
</evidence>
<comment type="subcellular location">
    <subcellularLocation>
        <location evidence="1">Nucleus</location>
    </subcellularLocation>
</comment>
<dbReference type="InterPro" id="IPR050342">
    <property type="entry name" value="HMGB"/>
</dbReference>
<dbReference type="OrthoDB" id="10070927at2759"/>
<evidence type="ECO:0000256" key="3">
    <source>
        <dbReference type="ARBA" id="ARBA00023242"/>
    </source>
</evidence>
<dbReference type="GeneID" id="93649081"/>
<evidence type="ECO:0000256" key="4">
    <source>
        <dbReference type="PROSITE-ProRule" id="PRU00267"/>
    </source>
</evidence>
<dbReference type="InterPro" id="IPR056513">
    <property type="entry name" value="INO80F"/>
</dbReference>
<sequence>MKTQWKDSVPESEEERFRQKCKELKKRVLEVEQTNEVAAIALSRTQAAIRRSRLEYAILIERLEDRAQHLPDGINNFEEMAGPPTPSILDENLVKSTKNGSSKKSGKKAAANKGAGHLLLSPTAATTAAVLDARSLMNLGSASAENSATASTNATLAKTPKHRDPDLPKRPTNAYLLFCEQEKEKIRLQQQQDPENSARDLSKAMTEAWRNLSEADKKPFYKVYEEDKLRYNREMDEYILKKEAELRRERQQAEDDENGEGDTIGEGNEEEEGESHSRDEDEREQKRQKVDNGSTTEHQPQSIQIKIEQPGAE</sequence>
<dbReference type="InterPro" id="IPR036910">
    <property type="entry name" value="HMG_box_dom_sf"/>
</dbReference>
<name>A0A8H7ZG20_9ASCO</name>
<accession>A0A8H7ZG20</accession>
<evidence type="ECO:0000256" key="5">
    <source>
        <dbReference type="SAM" id="MobiDB-lite"/>
    </source>
</evidence>
<keyword evidence="2 4" id="KW-0238">DNA-binding</keyword>
<dbReference type="EMBL" id="JAEOAQ010000001">
    <property type="protein sequence ID" value="KAG5421362.1"/>
    <property type="molecule type" value="Genomic_DNA"/>
</dbReference>
<keyword evidence="3 4" id="KW-0539">Nucleus</keyword>
<comment type="caution">
    <text evidence="7">The sequence shown here is derived from an EMBL/GenBank/DDBJ whole genome shotgun (WGS) entry which is preliminary data.</text>
</comment>
<dbReference type="PANTHER" id="PTHR48112">
    <property type="entry name" value="HIGH MOBILITY GROUP PROTEIN DSP1"/>
    <property type="match status" value="1"/>
</dbReference>
<dbReference type="InterPro" id="IPR009071">
    <property type="entry name" value="HMG_box_dom"/>
</dbReference>
<dbReference type="Gene3D" id="1.10.30.10">
    <property type="entry name" value="High mobility group box domain"/>
    <property type="match status" value="1"/>
</dbReference>
<dbReference type="Proteomes" id="UP000669133">
    <property type="component" value="Unassembled WGS sequence"/>
</dbReference>
<protein>
    <submittedName>
        <fullName evidence="7">NHP10</fullName>
    </submittedName>
</protein>
<evidence type="ECO:0000256" key="1">
    <source>
        <dbReference type="ARBA" id="ARBA00004123"/>
    </source>
</evidence>
<organism evidence="7 8">
    <name type="scientific">Candida metapsilosis</name>
    <dbReference type="NCBI Taxonomy" id="273372"/>
    <lineage>
        <taxon>Eukaryota</taxon>
        <taxon>Fungi</taxon>
        <taxon>Dikarya</taxon>
        <taxon>Ascomycota</taxon>
        <taxon>Saccharomycotina</taxon>
        <taxon>Pichiomycetes</taxon>
        <taxon>Debaryomycetaceae</taxon>
        <taxon>Candida/Lodderomyces clade</taxon>
        <taxon>Candida</taxon>
    </lineage>
</organism>
<dbReference type="Pfam" id="PF24245">
    <property type="entry name" value="INO80F"/>
    <property type="match status" value="1"/>
</dbReference>
<dbReference type="RefSeq" id="XP_067550478.1">
    <property type="nucleotide sequence ID" value="XM_067693600.1"/>
</dbReference>
<feature type="compositionally biased region" description="Low complexity" evidence="5">
    <location>
        <begin position="142"/>
        <end position="158"/>
    </location>
</feature>
<dbReference type="SMART" id="SM00398">
    <property type="entry name" value="HMG"/>
    <property type="match status" value="1"/>
</dbReference>
<dbReference type="AlphaFoldDB" id="A0A8H7ZG20"/>
<dbReference type="SUPFAM" id="SSF47095">
    <property type="entry name" value="HMG-box"/>
    <property type="match status" value="1"/>
</dbReference>
<dbReference type="PANTHER" id="PTHR48112:SF13">
    <property type="entry name" value="NON-HISTONE PROTEIN 10"/>
    <property type="match status" value="1"/>
</dbReference>
<gene>
    <name evidence="7" type="ORF">I9W82_000452</name>
</gene>
<dbReference type="GO" id="GO:0003677">
    <property type="term" value="F:DNA binding"/>
    <property type="evidence" value="ECO:0007669"/>
    <property type="project" value="UniProtKB-UniRule"/>
</dbReference>
<feature type="region of interest" description="Disordered" evidence="5">
    <location>
        <begin position="142"/>
        <end position="171"/>
    </location>
</feature>
<feature type="domain" description="HMG box" evidence="6">
    <location>
        <begin position="168"/>
        <end position="239"/>
    </location>
</feature>
<evidence type="ECO:0000259" key="6">
    <source>
        <dbReference type="PROSITE" id="PS50118"/>
    </source>
</evidence>
<reference evidence="7 8" key="1">
    <citation type="submission" date="2020-12" db="EMBL/GenBank/DDBJ databases">
        <title>Effect of drift, selection, and recombination on the evolution of hybrid genomes in Candida yeast pathogens.</title>
        <authorList>
            <person name="Mixao V."/>
            <person name="Ksiezopolska E."/>
            <person name="Saus E."/>
            <person name="Boekhout T."/>
            <person name="Gacser A."/>
            <person name="Gabaldon T."/>
        </authorList>
    </citation>
    <scope>NUCLEOTIDE SEQUENCE [LARGE SCALE GENOMIC DNA]</scope>
    <source>
        <strain evidence="7 8">BP57</strain>
    </source>
</reference>
<dbReference type="PROSITE" id="PS50118">
    <property type="entry name" value="HMG_BOX_2"/>
    <property type="match status" value="1"/>
</dbReference>
<proteinExistence type="predicted"/>
<dbReference type="Pfam" id="PF00505">
    <property type="entry name" value="HMG_box"/>
    <property type="match status" value="1"/>
</dbReference>
<evidence type="ECO:0000313" key="7">
    <source>
        <dbReference type="EMBL" id="KAG5421362.1"/>
    </source>
</evidence>